<name>A0ABQ4IQ56_9ACTN</name>
<protein>
    <recommendedName>
        <fullName evidence="1">Wadjet protein JetD C-terminal domain-containing protein</fullName>
    </recommendedName>
</protein>
<gene>
    <name evidence="2" type="ORF">Vlu01_04420</name>
</gene>
<feature type="domain" description="Wadjet protein JetD C-terminal" evidence="1">
    <location>
        <begin position="32"/>
        <end position="93"/>
    </location>
</feature>
<evidence type="ECO:0000313" key="3">
    <source>
        <dbReference type="Proteomes" id="UP000643165"/>
    </source>
</evidence>
<comment type="caution">
    <text evidence="2">The sequence shown here is derived from an EMBL/GenBank/DDBJ whole genome shotgun (WGS) entry which is preliminary data.</text>
</comment>
<accession>A0ABQ4IQ56</accession>
<organism evidence="2 3">
    <name type="scientific">Micromonospora lutea</name>
    <dbReference type="NCBI Taxonomy" id="419825"/>
    <lineage>
        <taxon>Bacteria</taxon>
        <taxon>Bacillati</taxon>
        <taxon>Actinomycetota</taxon>
        <taxon>Actinomycetes</taxon>
        <taxon>Micromonosporales</taxon>
        <taxon>Micromonosporaceae</taxon>
        <taxon>Micromonospora</taxon>
    </lineage>
</organism>
<dbReference type="RefSeq" id="WP_275409219.1">
    <property type="nucleotide sequence ID" value="NZ_BOPB01000002.1"/>
</dbReference>
<proteinExistence type="predicted"/>
<evidence type="ECO:0000259" key="1">
    <source>
        <dbReference type="Pfam" id="PF09983"/>
    </source>
</evidence>
<evidence type="ECO:0000313" key="2">
    <source>
        <dbReference type="EMBL" id="GIJ19818.1"/>
    </source>
</evidence>
<sequence length="97" mass="10499">MVGCAIPAPALQEGLCRALAWAALNERLGAGTYLALPPMSATVAVFGGGYAVRALAPLSWLHERELRCWGDIGTHGFAILDRLRQVFPHTAPSWRRC</sequence>
<keyword evidence="3" id="KW-1185">Reference proteome</keyword>
<dbReference type="InterPro" id="IPR024534">
    <property type="entry name" value="JetD_C"/>
</dbReference>
<dbReference type="EMBL" id="BOPB01000002">
    <property type="protein sequence ID" value="GIJ19818.1"/>
    <property type="molecule type" value="Genomic_DNA"/>
</dbReference>
<reference evidence="2 3" key="1">
    <citation type="submission" date="2021-01" db="EMBL/GenBank/DDBJ databases">
        <title>Whole genome shotgun sequence of Verrucosispora lutea NBRC 106530.</title>
        <authorList>
            <person name="Komaki H."/>
            <person name="Tamura T."/>
        </authorList>
    </citation>
    <scope>NUCLEOTIDE SEQUENCE [LARGE SCALE GENOMIC DNA]</scope>
    <source>
        <strain evidence="2 3">NBRC 106530</strain>
    </source>
</reference>
<dbReference type="Pfam" id="PF09983">
    <property type="entry name" value="JetD_C"/>
    <property type="match status" value="1"/>
</dbReference>
<dbReference type="Proteomes" id="UP000643165">
    <property type="component" value="Unassembled WGS sequence"/>
</dbReference>